<gene>
    <name evidence="1" type="ORF">P608_26975</name>
</gene>
<sequence length="53" mass="5920">MLVKNSHLKISGCKKATSKVAGQRKTAQGRYWLINEAEFTQCFCFLGVLSVLD</sequence>
<reference evidence="1 2" key="1">
    <citation type="submission" date="2013-09" db="EMBL/GenBank/DDBJ databases">
        <title>High correlation between genotypes and phenotypes of environmental bacteria Comamonas testosteroni strains.</title>
        <authorList>
            <person name="Liu L."/>
            <person name="Zhu W."/>
            <person name="Xia X."/>
            <person name="Xu B."/>
            <person name="Luo M."/>
            <person name="Wang G."/>
        </authorList>
    </citation>
    <scope>NUCLEOTIDE SEQUENCE [LARGE SCALE GENOMIC DNA]</scope>
    <source>
        <strain evidence="1 2">DF2</strain>
    </source>
</reference>
<accession>A0A0E3BPB3</accession>
<name>A0A0E3BPB3_9BURK</name>
<evidence type="ECO:0000313" key="2">
    <source>
        <dbReference type="Proteomes" id="UP000029549"/>
    </source>
</evidence>
<organism evidence="1 2">
    <name type="scientific">Comamonas thiooxydans</name>
    <dbReference type="NCBI Taxonomy" id="363952"/>
    <lineage>
        <taxon>Bacteria</taxon>
        <taxon>Pseudomonadati</taxon>
        <taxon>Pseudomonadota</taxon>
        <taxon>Betaproteobacteria</taxon>
        <taxon>Burkholderiales</taxon>
        <taxon>Comamonadaceae</taxon>
        <taxon>Comamonas</taxon>
    </lineage>
</organism>
<dbReference type="AlphaFoldDB" id="A0A0E3BPB3"/>
<dbReference type="EMBL" id="AWTP01000184">
    <property type="protein sequence ID" value="KGH01760.1"/>
    <property type="molecule type" value="Genomic_DNA"/>
</dbReference>
<protein>
    <submittedName>
        <fullName evidence="1">Uncharacterized protein</fullName>
    </submittedName>
</protein>
<dbReference type="Proteomes" id="UP000029549">
    <property type="component" value="Unassembled WGS sequence"/>
</dbReference>
<comment type="caution">
    <text evidence="1">The sequence shown here is derived from an EMBL/GenBank/DDBJ whole genome shotgun (WGS) entry which is preliminary data.</text>
</comment>
<keyword evidence="2" id="KW-1185">Reference proteome</keyword>
<proteinExistence type="predicted"/>
<evidence type="ECO:0000313" key="1">
    <source>
        <dbReference type="EMBL" id="KGH01760.1"/>
    </source>
</evidence>